<protein>
    <recommendedName>
        <fullName evidence="1">DUF4116 domain-containing protein</fullName>
    </recommendedName>
</protein>
<dbReference type="RefSeq" id="XP_044555138.1">
    <property type="nucleotide sequence ID" value="XM_044700051.1"/>
</dbReference>
<proteinExistence type="predicted"/>
<gene>
    <name evidence="2" type="ORF">C9374_009821</name>
</gene>
<evidence type="ECO:0000313" key="3">
    <source>
        <dbReference type="Proteomes" id="UP000816034"/>
    </source>
</evidence>
<dbReference type="EMBL" id="PYSW02000003">
    <property type="protein sequence ID" value="KAG2393244.1"/>
    <property type="molecule type" value="Genomic_DNA"/>
</dbReference>
<dbReference type="AlphaFoldDB" id="A0AA88H411"/>
<feature type="domain" description="DUF4116" evidence="1">
    <location>
        <begin position="128"/>
        <end position="175"/>
    </location>
</feature>
<keyword evidence="3" id="KW-1185">Reference proteome</keyword>
<dbReference type="InterPro" id="IPR025197">
    <property type="entry name" value="DUF4116"/>
</dbReference>
<dbReference type="GeneID" id="68102275"/>
<reference evidence="2 3" key="1">
    <citation type="journal article" date="2018" name="BMC Genomics">
        <title>The genome of Naegleria lovaniensis, the basis for a comparative approach to unravel pathogenicity factors of the human pathogenic amoeba N. fowleri.</title>
        <authorList>
            <person name="Liechti N."/>
            <person name="Schurch N."/>
            <person name="Bruggmann R."/>
            <person name="Wittwer M."/>
        </authorList>
    </citation>
    <scope>NUCLEOTIDE SEQUENCE [LARGE SCALE GENOMIC DNA]</scope>
    <source>
        <strain evidence="2 3">ATCC 30569</strain>
    </source>
</reference>
<dbReference type="Pfam" id="PF13475">
    <property type="entry name" value="DUF4116"/>
    <property type="match status" value="2"/>
</dbReference>
<accession>A0AA88H411</accession>
<feature type="domain" description="DUF4116" evidence="1">
    <location>
        <begin position="87"/>
        <end position="125"/>
    </location>
</feature>
<evidence type="ECO:0000259" key="1">
    <source>
        <dbReference type="Pfam" id="PF13475"/>
    </source>
</evidence>
<evidence type="ECO:0000313" key="2">
    <source>
        <dbReference type="EMBL" id="KAG2393244.1"/>
    </source>
</evidence>
<comment type="caution">
    <text evidence="2">The sequence shown here is derived from an EMBL/GenBank/DDBJ whole genome shotgun (WGS) entry which is preliminary data.</text>
</comment>
<name>A0AA88H411_NAELO</name>
<sequence length="191" mass="22598">MNHPCVQIILMDFSSHHDDSVRFENPNSSHFTICSLENLLKIKFQRQQSGKKKWLKNIELEHRSFIPIEFMNDKVFILDHLKKCRDQNFLYLPRVSLELQKDKEVLWEAIQRCGLELHYAPSELRNEKLFVLTAIKQAYETIMLASQELQNDREFVLEAVQHNGKSLRYVKDQFKGDREIVLAAVKHDAFI</sequence>
<organism evidence="2 3">
    <name type="scientific">Naegleria lovaniensis</name>
    <name type="common">Amoeba</name>
    <dbReference type="NCBI Taxonomy" id="51637"/>
    <lineage>
        <taxon>Eukaryota</taxon>
        <taxon>Discoba</taxon>
        <taxon>Heterolobosea</taxon>
        <taxon>Tetramitia</taxon>
        <taxon>Eutetramitia</taxon>
        <taxon>Vahlkampfiidae</taxon>
        <taxon>Naegleria</taxon>
    </lineage>
</organism>
<dbReference type="Proteomes" id="UP000816034">
    <property type="component" value="Unassembled WGS sequence"/>
</dbReference>